<dbReference type="PROSITE" id="PS50109">
    <property type="entry name" value="HIS_KIN"/>
    <property type="match status" value="1"/>
</dbReference>
<dbReference type="SMART" id="SM00448">
    <property type="entry name" value="REC"/>
    <property type="match status" value="1"/>
</dbReference>
<evidence type="ECO:0000256" key="3">
    <source>
        <dbReference type="ARBA" id="ARBA00022553"/>
    </source>
</evidence>
<keyword evidence="10" id="KW-1133">Transmembrane helix</keyword>
<evidence type="ECO:0000256" key="9">
    <source>
        <dbReference type="PROSITE-ProRule" id="PRU00169"/>
    </source>
</evidence>
<feature type="transmembrane region" description="Helical" evidence="10">
    <location>
        <begin position="28"/>
        <end position="47"/>
    </location>
</feature>
<dbReference type="InterPro" id="IPR003661">
    <property type="entry name" value="HisK_dim/P_dom"/>
</dbReference>
<dbReference type="SUPFAM" id="SSF55785">
    <property type="entry name" value="PYP-like sensor domain (PAS domain)"/>
    <property type="match status" value="1"/>
</dbReference>
<accession>A0A2P7RPM2</accession>
<dbReference type="PROSITE" id="PS50110">
    <property type="entry name" value="RESPONSE_REGULATORY"/>
    <property type="match status" value="1"/>
</dbReference>
<feature type="domain" description="Histidine kinase" evidence="11">
    <location>
        <begin position="465"/>
        <end position="688"/>
    </location>
</feature>
<keyword evidence="14" id="KW-1185">Reference proteome</keyword>
<keyword evidence="4" id="KW-0808">Transferase</keyword>
<dbReference type="InterPro" id="IPR000014">
    <property type="entry name" value="PAS"/>
</dbReference>
<keyword evidence="8" id="KW-0902">Two-component regulatory system</keyword>
<evidence type="ECO:0000256" key="4">
    <source>
        <dbReference type="ARBA" id="ARBA00022679"/>
    </source>
</evidence>
<protein>
    <recommendedName>
        <fullName evidence="2">histidine kinase</fullName>
        <ecNumber evidence="2">2.7.13.3</ecNumber>
    </recommendedName>
</protein>
<comment type="catalytic activity">
    <reaction evidence="1">
        <text>ATP + protein L-histidine = ADP + protein N-phospho-L-histidine.</text>
        <dbReference type="EC" id="2.7.13.3"/>
    </reaction>
</comment>
<evidence type="ECO:0000256" key="2">
    <source>
        <dbReference type="ARBA" id="ARBA00012438"/>
    </source>
</evidence>
<dbReference type="InterPro" id="IPR011006">
    <property type="entry name" value="CheY-like_superfamily"/>
</dbReference>
<dbReference type="OrthoDB" id="9796100at2"/>
<keyword evidence="7" id="KW-0067">ATP-binding</keyword>
<organism evidence="13 14">
    <name type="scientific">Pseudaminobacter soli</name>
    <name type="common">ex Li et al. 2025</name>
    <dbReference type="NCBI Taxonomy" id="1295366"/>
    <lineage>
        <taxon>Bacteria</taxon>
        <taxon>Pseudomonadati</taxon>
        <taxon>Pseudomonadota</taxon>
        <taxon>Alphaproteobacteria</taxon>
        <taxon>Hyphomicrobiales</taxon>
        <taxon>Phyllobacteriaceae</taxon>
        <taxon>Pseudaminobacter</taxon>
    </lineage>
</organism>
<dbReference type="CDD" id="cd16919">
    <property type="entry name" value="HATPase_CckA-like"/>
    <property type="match status" value="1"/>
</dbReference>
<dbReference type="CDD" id="cd00130">
    <property type="entry name" value="PAS"/>
    <property type="match status" value="1"/>
</dbReference>
<proteinExistence type="predicted"/>
<dbReference type="CDD" id="cd12914">
    <property type="entry name" value="PDC1_DGC_like"/>
    <property type="match status" value="1"/>
</dbReference>
<dbReference type="InterPro" id="IPR001789">
    <property type="entry name" value="Sig_transdc_resp-reg_receiver"/>
</dbReference>
<keyword evidence="3 9" id="KW-0597">Phosphoprotein</keyword>
<keyword evidence="10" id="KW-0812">Transmembrane</keyword>
<feature type="modified residue" description="4-aspartylphosphate" evidence="9">
    <location>
        <position position="757"/>
    </location>
</feature>
<evidence type="ECO:0000313" key="13">
    <source>
        <dbReference type="EMBL" id="PSJ52140.1"/>
    </source>
</evidence>
<dbReference type="InterPro" id="IPR004358">
    <property type="entry name" value="Sig_transdc_His_kin-like_C"/>
</dbReference>
<keyword evidence="5" id="KW-0547">Nucleotide-binding</keyword>
<evidence type="ECO:0000256" key="6">
    <source>
        <dbReference type="ARBA" id="ARBA00022777"/>
    </source>
</evidence>
<evidence type="ECO:0000259" key="12">
    <source>
        <dbReference type="PROSITE" id="PS50110"/>
    </source>
</evidence>
<evidence type="ECO:0000256" key="10">
    <source>
        <dbReference type="SAM" id="Phobius"/>
    </source>
</evidence>
<dbReference type="SUPFAM" id="SSF52172">
    <property type="entry name" value="CheY-like"/>
    <property type="match status" value="1"/>
</dbReference>
<name>A0A2P7RPM2_9HYPH</name>
<dbReference type="PRINTS" id="PR00344">
    <property type="entry name" value="BCTRLSENSOR"/>
</dbReference>
<evidence type="ECO:0000256" key="7">
    <source>
        <dbReference type="ARBA" id="ARBA00022840"/>
    </source>
</evidence>
<dbReference type="GO" id="GO:0000155">
    <property type="term" value="F:phosphorelay sensor kinase activity"/>
    <property type="evidence" value="ECO:0007669"/>
    <property type="project" value="InterPro"/>
</dbReference>
<evidence type="ECO:0000259" key="11">
    <source>
        <dbReference type="PROSITE" id="PS50109"/>
    </source>
</evidence>
<evidence type="ECO:0000256" key="1">
    <source>
        <dbReference type="ARBA" id="ARBA00000085"/>
    </source>
</evidence>
<dbReference type="Pfam" id="PF00072">
    <property type="entry name" value="Response_reg"/>
    <property type="match status" value="1"/>
</dbReference>
<dbReference type="Proteomes" id="UP000240653">
    <property type="component" value="Unassembled WGS sequence"/>
</dbReference>
<dbReference type="SMART" id="SM00091">
    <property type="entry name" value="PAS"/>
    <property type="match status" value="1"/>
</dbReference>
<evidence type="ECO:0000256" key="8">
    <source>
        <dbReference type="ARBA" id="ARBA00023012"/>
    </source>
</evidence>
<dbReference type="InterPro" id="IPR035965">
    <property type="entry name" value="PAS-like_dom_sf"/>
</dbReference>
<dbReference type="SMART" id="SM00387">
    <property type="entry name" value="HATPase_c"/>
    <property type="match status" value="1"/>
</dbReference>
<dbReference type="SUPFAM" id="SSF47384">
    <property type="entry name" value="Homodimeric domain of signal transducing histidine kinase"/>
    <property type="match status" value="1"/>
</dbReference>
<keyword evidence="6" id="KW-0418">Kinase</keyword>
<feature type="domain" description="Response regulatory" evidence="12">
    <location>
        <begin position="708"/>
        <end position="823"/>
    </location>
</feature>
<evidence type="ECO:0000313" key="14">
    <source>
        <dbReference type="Proteomes" id="UP000240653"/>
    </source>
</evidence>
<dbReference type="EC" id="2.7.13.3" evidence="2"/>
<dbReference type="Gene3D" id="3.40.50.2300">
    <property type="match status" value="1"/>
</dbReference>
<comment type="caution">
    <text evidence="13">The sequence shown here is derived from an EMBL/GenBank/DDBJ whole genome shotgun (WGS) entry which is preliminary data.</text>
</comment>
<dbReference type="InterPro" id="IPR036890">
    <property type="entry name" value="HATPase_C_sf"/>
</dbReference>
<dbReference type="PANTHER" id="PTHR43065:SF46">
    <property type="entry name" value="C4-DICARBOXYLATE TRANSPORT SENSOR PROTEIN DCTB"/>
    <property type="match status" value="1"/>
</dbReference>
<dbReference type="Gene3D" id="3.30.450.20">
    <property type="entry name" value="PAS domain"/>
    <property type="match status" value="2"/>
</dbReference>
<keyword evidence="10" id="KW-0472">Membrane</keyword>
<dbReference type="InterPro" id="IPR003594">
    <property type="entry name" value="HATPase_dom"/>
</dbReference>
<dbReference type="SUPFAM" id="SSF55874">
    <property type="entry name" value="ATPase domain of HSP90 chaperone/DNA topoisomerase II/histidine kinase"/>
    <property type="match status" value="1"/>
</dbReference>
<dbReference type="EMBL" id="PXYL01000035">
    <property type="protein sequence ID" value="PSJ52140.1"/>
    <property type="molecule type" value="Genomic_DNA"/>
</dbReference>
<dbReference type="InterPro" id="IPR036097">
    <property type="entry name" value="HisK_dim/P_sf"/>
</dbReference>
<evidence type="ECO:0000256" key="5">
    <source>
        <dbReference type="ARBA" id="ARBA00022741"/>
    </source>
</evidence>
<dbReference type="Gene3D" id="1.10.287.130">
    <property type="match status" value="1"/>
</dbReference>
<dbReference type="Gene3D" id="3.30.565.10">
    <property type="entry name" value="Histidine kinase-like ATPase, C-terminal domain"/>
    <property type="match status" value="1"/>
</dbReference>
<dbReference type="InterPro" id="IPR005467">
    <property type="entry name" value="His_kinase_dom"/>
</dbReference>
<gene>
    <name evidence="13" type="ORF">C7I85_29090</name>
</gene>
<feature type="transmembrane region" description="Helical" evidence="10">
    <location>
        <begin position="307"/>
        <end position="325"/>
    </location>
</feature>
<dbReference type="AlphaFoldDB" id="A0A2P7RPM2"/>
<reference evidence="13 14" key="1">
    <citation type="submission" date="2018-03" db="EMBL/GenBank/DDBJ databases">
        <title>The draft genome of Mesorhizobium soli JCM 19897.</title>
        <authorList>
            <person name="Li L."/>
            <person name="Liu L."/>
            <person name="Liang L."/>
            <person name="Wang T."/>
            <person name="Zhang X."/>
        </authorList>
    </citation>
    <scope>NUCLEOTIDE SEQUENCE [LARGE SCALE GENOMIC DNA]</scope>
    <source>
        <strain evidence="13 14">JCM 19897</strain>
    </source>
</reference>
<dbReference type="CDD" id="cd00082">
    <property type="entry name" value="HisKA"/>
    <property type="match status" value="1"/>
</dbReference>
<dbReference type="PANTHER" id="PTHR43065">
    <property type="entry name" value="SENSOR HISTIDINE KINASE"/>
    <property type="match status" value="1"/>
</dbReference>
<dbReference type="GO" id="GO:0005524">
    <property type="term" value="F:ATP binding"/>
    <property type="evidence" value="ECO:0007669"/>
    <property type="project" value="UniProtKB-KW"/>
</dbReference>
<sequence length="825" mass="89183">MHRISNSFKSRLPSNEGNSFYTNTKSKHFLFIASLIFVLISFCSFVISEWAERNSAIADTYNEAQMTSAPLAANMNLFLNSVDRSLQVVQNAVGAAAQHDRLTAENIHAILLAASAHGAAPLRYAAIDPDGMLIATSHATDTSGVSLVDRDYFQAQKNGAADELIVGDTVKTRVGSPEELIIPISRSVRQDGRLVAVVTAAVPVSLVESLFADIPTGHRLIGIQKLDGSLLASLSQADASDAVDATVARALKDGSPSGGDHSLPVVLADGETYYVAWKIIPDKKLAVFTAISKEDGLKAWVGRKDRLAALLGIGGLCVLFAGWALDRNMNRRARREETALEMVRASFASITDPLFLVDNDWNVAFANPAFRELISDSAIGKNLFEVFPAIDAGGYRQVFLDSRKSGSTSATEIYLRDSNLWLAVALYPFPSGSLVYARNITEQKRTSEQLRHSQKMETIGQLTGGIAHDFNNLLTVIIGNLEDIKERAQPGTPIAAGATTALKAADRSAELTAGLLAVGRRQALSPVPTDINALVNNLHPMMRRVLPESIDIEVVLAGNAWPAEVDPGQVENAILNLAVNARDAMPDGGKLTLETSNEHLDEAYALQHNEVTPGPFMLLAISDTGHGMSPEVIDRAFDPFFTTKPEGKGSGLGLSMVQGFIKQSGGHIKIYSEVGQGTTVKLYLPRAEKGLGEEPAEKAASAHCGSETILIVEDDELVREHSRNLVTKLGYKAMSVTNAEEALKILDEHEIDLLLTDVTLPGGMNGRQLADVARLTHKGLRVVYMSGYTRNAIIHHGRLDKGVDLLQKPFRLADLSRILREVLDR</sequence>
<dbReference type="Pfam" id="PF02518">
    <property type="entry name" value="HATPase_c"/>
    <property type="match status" value="1"/>
</dbReference>